<dbReference type="InterPro" id="IPR046342">
    <property type="entry name" value="CBS_dom_sf"/>
</dbReference>
<feature type="domain" description="CBS" evidence="11">
    <location>
        <begin position="207"/>
        <end position="267"/>
    </location>
</feature>
<keyword evidence="3 9" id="KW-0812">Transmembrane</keyword>
<keyword evidence="7 9" id="KW-0472">Membrane</keyword>
<dbReference type="SUPFAM" id="SSF54631">
    <property type="entry name" value="CBS-domain pair"/>
    <property type="match status" value="1"/>
</dbReference>
<dbReference type="SMART" id="SM01091">
    <property type="entry name" value="CorC_HlyC"/>
    <property type="match status" value="1"/>
</dbReference>
<evidence type="ECO:0000256" key="8">
    <source>
        <dbReference type="PROSITE-ProRule" id="PRU00703"/>
    </source>
</evidence>
<accession>A0A2T2XKC5</accession>
<evidence type="ECO:0000256" key="2">
    <source>
        <dbReference type="ARBA" id="ARBA00006337"/>
    </source>
</evidence>
<evidence type="ECO:0000259" key="11">
    <source>
        <dbReference type="PROSITE" id="PS51371"/>
    </source>
</evidence>
<dbReference type="PANTHER" id="PTHR22777">
    <property type="entry name" value="HEMOLYSIN-RELATED"/>
    <property type="match status" value="1"/>
</dbReference>
<keyword evidence="6 8" id="KW-0129">CBS domain</keyword>
<dbReference type="SUPFAM" id="SSF56176">
    <property type="entry name" value="FAD-binding/transporter-associated domain-like"/>
    <property type="match status" value="1"/>
</dbReference>
<evidence type="ECO:0000256" key="3">
    <source>
        <dbReference type="ARBA" id="ARBA00022692"/>
    </source>
</evidence>
<name>A0A2T2XKC5_9FIRM</name>
<dbReference type="CDD" id="cd04590">
    <property type="entry name" value="CBS_pair_CorC_HlyC_assoc"/>
    <property type="match status" value="1"/>
</dbReference>
<evidence type="ECO:0000313" key="13">
    <source>
        <dbReference type="EMBL" id="PSR34937.1"/>
    </source>
</evidence>
<feature type="domain" description="CNNM transmembrane" evidence="12">
    <location>
        <begin position="1"/>
        <end position="188"/>
    </location>
</feature>
<dbReference type="Pfam" id="PF01595">
    <property type="entry name" value="CNNM"/>
    <property type="match status" value="1"/>
</dbReference>
<evidence type="ECO:0008006" key="15">
    <source>
        <dbReference type="Google" id="ProtNLM"/>
    </source>
</evidence>
<sequence length="422" mass="46885">MKDIPWGPIVFLVVMVGMSALYSMAETAMMALSRGKVRQLAEEGVSKASWLERLIREPNRLLSTVLVGNNLTNIVASTVAAGLFIAYFGSSGITISTIVMTLVILLVAEITPKTFAAHNPERVALRLAPFLEVSARIFYPIVRVLTWIGVGFIRLLGGRAEGGRIITEEEIRTMVEVGEEEGLLEAEEREMIQGIFDLGDTVVREVMVPRIDVQALPATATLGEAWDAVIQWGHSRLPVYRVTIDDVIGVIYARDILLYIKERPHETPIQDLVRPVQYVPETKKVDELLTDFRRRRSHIAVVLDEYGGTAGIVTIEDLLEEIVGEIQDEYDTEEVAIRRIDENTIDVEGLASLDEINELFGVDLPHEDFDTVGGLILHLLGRAPVEAEVVTLDGLEFTVTKVTGRRVTRVLIRRLVPNDSPT</sequence>
<feature type="transmembrane region" description="Helical" evidence="10">
    <location>
        <begin position="6"/>
        <end position="25"/>
    </location>
</feature>
<protein>
    <recommendedName>
        <fullName evidence="15">HlyC/CorC family transporter</fullName>
    </recommendedName>
</protein>
<keyword evidence="5 9" id="KW-1133">Transmembrane helix</keyword>
<evidence type="ECO:0000256" key="4">
    <source>
        <dbReference type="ARBA" id="ARBA00022737"/>
    </source>
</evidence>
<reference evidence="13 14" key="1">
    <citation type="journal article" date="2014" name="BMC Genomics">
        <title>Comparison of environmental and isolate Sulfobacillus genomes reveals diverse carbon, sulfur, nitrogen, and hydrogen metabolisms.</title>
        <authorList>
            <person name="Justice N.B."/>
            <person name="Norman A."/>
            <person name="Brown C.T."/>
            <person name="Singh A."/>
            <person name="Thomas B.C."/>
            <person name="Banfield J.F."/>
        </authorList>
    </citation>
    <scope>NUCLEOTIDE SEQUENCE [LARGE SCALE GENOMIC DNA]</scope>
    <source>
        <strain evidence="13">AMDSBA4</strain>
    </source>
</reference>
<evidence type="ECO:0000256" key="5">
    <source>
        <dbReference type="ARBA" id="ARBA00022989"/>
    </source>
</evidence>
<evidence type="ECO:0000256" key="6">
    <source>
        <dbReference type="ARBA" id="ARBA00023122"/>
    </source>
</evidence>
<dbReference type="AlphaFoldDB" id="A0A2T2XKC5"/>
<dbReference type="GO" id="GO:0005886">
    <property type="term" value="C:plasma membrane"/>
    <property type="evidence" value="ECO:0007669"/>
    <property type="project" value="TreeGrafter"/>
</dbReference>
<dbReference type="InterPro" id="IPR036318">
    <property type="entry name" value="FAD-bd_PCMH-like_sf"/>
</dbReference>
<feature type="transmembrane region" description="Helical" evidence="10">
    <location>
        <begin position="93"/>
        <end position="116"/>
    </location>
</feature>
<dbReference type="Gene3D" id="3.30.465.10">
    <property type="match status" value="1"/>
</dbReference>
<comment type="similarity">
    <text evidence="2">Belongs to the UPF0053 family.</text>
</comment>
<keyword evidence="4" id="KW-0677">Repeat</keyword>
<dbReference type="InterPro" id="IPR002550">
    <property type="entry name" value="CNNM"/>
</dbReference>
<dbReference type="EMBL" id="PXYW01000005">
    <property type="protein sequence ID" value="PSR34937.1"/>
    <property type="molecule type" value="Genomic_DNA"/>
</dbReference>
<evidence type="ECO:0000256" key="9">
    <source>
        <dbReference type="PROSITE-ProRule" id="PRU01193"/>
    </source>
</evidence>
<evidence type="ECO:0000259" key="12">
    <source>
        <dbReference type="PROSITE" id="PS51846"/>
    </source>
</evidence>
<comment type="caution">
    <text evidence="13">The sequence shown here is derived from an EMBL/GenBank/DDBJ whole genome shotgun (WGS) entry which is preliminary data.</text>
</comment>
<gene>
    <name evidence="13" type="ORF">C7B46_03215</name>
</gene>
<dbReference type="InterPro" id="IPR044751">
    <property type="entry name" value="Ion_transp-like_CBS"/>
</dbReference>
<dbReference type="SMART" id="SM00116">
    <property type="entry name" value="CBS"/>
    <property type="match status" value="2"/>
</dbReference>
<evidence type="ECO:0000313" key="14">
    <source>
        <dbReference type="Proteomes" id="UP000242972"/>
    </source>
</evidence>
<dbReference type="Proteomes" id="UP000242972">
    <property type="component" value="Unassembled WGS sequence"/>
</dbReference>
<organism evidence="13 14">
    <name type="scientific">Sulfobacillus benefaciens</name>
    <dbReference type="NCBI Taxonomy" id="453960"/>
    <lineage>
        <taxon>Bacteria</taxon>
        <taxon>Bacillati</taxon>
        <taxon>Bacillota</taxon>
        <taxon>Clostridia</taxon>
        <taxon>Eubacteriales</taxon>
        <taxon>Clostridiales Family XVII. Incertae Sedis</taxon>
        <taxon>Sulfobacillus</taxon>
    </lineage>
</organism>
<dbReference type="FunFam" id="3.10.580.10:FF:000002">
    <property type="entry name" value="Magnesium/cobalt efflux protein CorC"/>
    <property type="match status" value="1"/>
</dbReference>
<proteinExistence type="inferred from homology"/>
<dbReference type="PROSITE" id="PS51371">
    <property type="entry name" value="CBS"/>
    <property type="match status" value="2"/>
</dbReference>
<dbReference type="Gene3D" id="3.10.580.10">
    <property type="entry name" value="CBS-domain"/>
    <property type="match status" value="1"/>
</dbReference>
<evidence type="ECO:0000256" key="1">
    <source>
        <dbReference type="ARBA" id="ARBA00004141"/>
    </source>
</evidence>
<dbReference type="GO" id="GO:0050660">
    <property type="term" value="F:flavin adenine dinucleotide binding"/>
    <property type="evidence" value="ECO:0007669"/>
    <property type="project" value="InterPro"/>
</dbReference>
<feature type="domain" description="CBS" evidence="11">
    <location>
        <begin position="272"/>
        <end position="329"/>
    </location>
</feature>
<dbReference type="PANTHER" id="PTHR22777:SF17">
    <property type="entry name" value="UPF0053 PROTEIN SLL0260"/>
    <property type="match status" value="1"/>
</dbReference>
<dbReference type="Pfam" id="PF03471">
    <property type="entry name" value="CorC_HlyC"/>
    <property type="match status" value="1"/>
</dbReference>
<evidence type="ECO:0000256" key="7">
    <source>
        <dbReference type="ARBA" id="ARBA00023136"/>
    </source>
</evidence>
<dbReference type="InterPro" id="IPR005170">
    <property type="entry name" value="Transptr-assoc_dom"/>
</dbReference>
<dbReference type="InterPro" id="IPR016169">
    <property type="entry name" value="FAD-bd_PCMH_sub2"/>
</dbReference>
<dbReference type="Pfam" id="PF00571">
    <property type="entry name" value="CBS"/>
    <property type="match status" value="2"/>
</dbReference>
<evidence type="ECO:0000256" key="10">
    <source>
        <dbReference type="SAM" id="Phobius"/>
    </source>
</evidence>
<comment type="subcellular location">
    <subcellularLocation>
        <location evidence="1">Membrane</location>
        <topology evidence="1">Multi-pass membrane protein</topology>
    </subcellularLocation>
</comment>
<dbReference type="InterPro" id="IPR000644">
    <property type="entry name" value="CBS_dom"/>
</dbReference>
<dbReference type="PROSITE" id="PS51846">
    <property type="entry name" value="CNNM"/>
    <property type="match status" value="1"/>
</dbReference>